<evidence type="ECO:0000313" key="2">
    <source>
        <dbReference type="Proteomes" id="UP000071778"/>
    </source>
</evidence>
<organism evidence="1 2">
    <name type="scientific">Collimonas arenae</name>
    <dbReference type="NCBI Taxonomy" id="279058"/>
    <lineage>
        <taxon>Bacteria</taxon>
        <taxon>Pseudomonadati</taxon>
        <taxon>Pseudomonadota</taxon>
        <taxon>Betaproteobacteria</taxon>
        <taxon>Burkholderiales</taxon>
        <taxon>Oxalobacteraceae</taxon>
        <taxon>Collimonas</taxon>
    </lineage>
</organism>
<dbReference type="PATRIC" id="fig|279058.17.peg.4503"/>
<reference evidence="1 2" key="1">
    <citation type="submission" date="2015-11" db="EMBL/GenBank/DDBJ databases">
        <title>Exploring the genomic traits of fungus-feeding bacterial genus Collimonas.</title>
        <authorList>
            <person name="Song C."/>
            <person name="Schmidt R."/>
            <person name="de Jager V."/>
            <person name="Krzyzanowska D."/>
            <person name="Jongedijk E."/>
            <person name="Cankar K."/>
            <person name="Beekwilder J."/>
            <person name="van Veen A."/>
            <person name="de Boer W."/>
            <person name="van Veen J.A."/>
            <person name="Garbeva P."/>
        </authorList>
    </citation>
    <scope>NUCLEOTIDE SEQUENCE [LARGE SCALE GENOMIC DNA]</scope>
    <source>
        <strain evidence="1 2">Ter282</strain>
    </source>
</reference>
<dbReference type="EMBL" id="CP013235">
    <property type="protein sequence ID" value="AMP11835.1"/>
    <property type="molecule type" value="Genomic_DNA"/>
</dbReference>
<dbReference type="Proteomes" id="UP000071778">
    <property type="component" value="Chromosome"/>
</dbReference>
<name>A0A127PVW8_9BURK</name>
<keyword evidence="2" id="KW-1185">Reference proteome</keyword>
<accession>A0A127PVW8</accession>
<gene>
    <name evidence="1" type="ORF">CAter282_4175</name>
</gene>
<sequence length="39" mass="4309">MFAWTGLSVAARGGRVPHCDCLSCKFLPPFDPTRPVFID</sequence>
<proteinExistence type="predicted"/>
<evidence type="ECO:0000313" key="1">
    <source>
        <dbReference type="EMBL" id="AMP11835.1"/>
    </source>
</evidence>
<dbReference type="AlphaFoldDB" id="A0A127PVW8"/>
<protein>
    <submittedName>
        <fullName evidence="1">Uncharacterized protein</fullName>
    </submittedName>
</protein>